<dbReference type="Pfam" id="PF09076">
    <property type="entry name" value="Crystall_2"/>
    <property type="match status" value="1"/>
</dbReference>
<feature type="chain" id="PRO_5046923636" description="Streptomyces killer toxin-like beta/gamma crystallin domain-containing protein" evidence="1">
    <location>
        <begin position="30"/>
        <end position="117"/>
    </location>
</feature>
<reference evidence="3 4" key="1">
    <citation type="journal article" date="2019" name="Int. J. Syst. Evol. Microbiol.">
        <title>The Global Catalogue of Microorganisms (GCM) 10K type strain sequencing project: providing services to taxonomists for standard genome sequencing and annotation.</title>
        <authorList>
            <consortium name="The Broad Institute Genomics Platform"/>
            <consortium name="The Broad Institute Genome Sequencing Center for Infectious Disease"/>
            <person name="Wu L."/>
            <person name="Ma J."/>
        </authorList>
    </citation>
    <scope>NUCLEOTIDE SEQUENCE [LARGE SCALE GENOMIC DNA]</scope>
    <source>
        <strain evidence="3 4">JCM 13002</strain>
    </source>
</reference>
<gene>
    <name evidence="3" type="ORF">GCM10009663_08780</name>
</gene>
<accession>A0ABN1TD31</accession>
<keyword evidence="4" id="KW-1185">Reference proteome</keyword>
<dbReference type="Proteomes" id="UP001499987">
    <property type="component" value="Unassembled WGS sequence"/>
</dbReference>
<dbReference type="InterPro" id="IPR015791">
    <property type="entry name" value="Antimic/Inh_G_crystallin-like"/>
</dbReference>
<feature type="domain" description="Streptomyces killer toxin-like beta/gamma crystallin" evidence="2">
    <location>
        <begin position="53"/>
        <end position="92"/>
    </location>
</feature>
<comment type="caution">
    <text evidence="3">The sequence shown here is derived from an EMBL/GenBank/DDBJ whole genome shotgun (WGS) entry which is preliminary data.</text>
</comment>
<evidence type="ECO:0000259" key="2">
    <source>
        <dbReference type="Pfam" id="PF09076"/>
    </source>
</evidence>
<dbReference type="InterPro" id="IPR011024">
    <property type="entry name" value="G_crystallin-like"/>
</dbReference>
<proteinExistence type="predicted"/>
<dbReference type="RefSeq" id="WP_344622127.1">
    <property type="nucleotide sequence ID" value="NZ_BAAALD010000005.1"/>
</dbReference>
<keyword evidence="1" id="KW-0732">Signal</keyword>
<evidence type="ECO:0000313" key="3">
    <source>
        <dbReference type="EMBL" id="GAA1071681.1"/>
    </source>
</evidence>
<evidence type="ECO:0000256" key="1">
    <source>
        <dbReference type="SAM" id="SignalP"/>
    </source>
</evidence>
<dbReference type="Gene3D" id="2.60.20.30">
    <property type="match status" value="1"/>
</dbReference>
<organism evidence="3 4">
    <name type="scientific">Kitasatospora arboriphila</name>
    <dbReference type="NCBI Taxonomy" id="258052"/>
    <lineage>
        <taxon>Bacteria</taxon>
        <taxon>Bacillati</taxon>
        <taxon>Actinomycetota</taxon>
        <taxon>Actinomycetes</taxon>
        <taxon>Kitasatosporales</taxon>
        <taxon>Streptomycetaceae</taxon>
        <taxon>Kitasatospora</taxon>
    </lineage>
</organism>
<name>A0ABN1TD31_9ACTN</name>
<dbReference type="EMBL" id="BAAALD010000005">
    <property type="protein sequence ID" value="GAA1071681.1"/>
    <property type="molecule type" value="Genomic_DNA"/>
</dbReference>
<dbReference type="InterPro" id="IPR015161">
    <property type="entry name" value="Sklp_toxin_b/g_crystallin"/>
</dbReference>
<feature type="signal peptide" evidence="1">
    <location>
        <begin position="1"/>
        <end position="29"/>
    </location>
</feature>
<evidence type="ECO:0000313" key="4">
    <source>
        <dbReference type="Proteomes" id="UP001499987"/>
    </source>
</evidence>
<sequence length="117" mass="13051">MTRRWKQAALTAAAAAALVLALPATGASAINRVSCNGRTDFVNIYNYGWSGHLCFANAGYADVTIYKVDNIYSGNNLLYYYTSVNGGVTRHLDPWTWEDDHYYDNGAEGTVRWLQIF</sequence>
<protein>
    <recommendedName>
        <fullName evidence="2">Streptomyces killer toxin-like beta/gamma crystallin domain-containing protein</fullName>
    </recommendedName>
</protein>
<dbReference type="SUPFAM" id="SSF49695">
    <property type="entry name" value="gamma-Crystallin-like"/>
    <property type="match status" value="1"/>
</dbReference>